<feature type="compositionally biased region" description="Basic and acidic residues" evidence="7">
    <location>
        <begin position="559"/>
        <end position="576"/>
    </location>
</feature>
<evidence type="ECO:0000259" key="8">
    <source>
        <dbReference type="PROSITE" id="PS51278"/>
    </source>
</evidence>
<evidence type="ECO:0000256" key="3">
    <source>
        <dbReference type="ARBA" id="ARBA00022741"/>
    </source>
</evidence>
<keyword evidence="5" id="KW-0061">Asparagine biosynthesis</keyword>
<evidence type="ECO:0000256" key="2">
    <source>
        <dbReference type="ARBA" id="ARBA00022598"/>
    </source>
</evidence>
<dbReference type="InterPro" id="IPR001962">
    <property type="entry name" value="Asn_synthase"/>
</dbReference>
<keyword evidence="2" id="KW-0436">Ligase</keyword>
<feature type="region of interest" description="Disordered" evidence="7">
    <location>
        <begin position="542"/>
        <end position="614"/>
    </location>
</feature>
<dbReference type="Gene3D" id="3.40.50.620">
    <property type="entry name" value="HUPs"/>
    <property type="match status" value="1"/>
</dbReference>
<dbReference type="WBParaSite" id="Gr19_v10_g11171.t1">
    <property type="protein sequence ID" value="Gr19_v10_g11171.t1"/>
    <property type="gene ID" value="Gr19_v10_g11171"/>
</dbReference>
<dbReference type="PANTHER" id="PTHR11772:SF23">
    <property type="entry name" value="ASPARAGINE SYNTHETASE [GLUTAMINE-HYDROLYZING]"/>
    <property type="match status" value="1"/>
</dbReference>
<feature type="domain" description="Glutamine amidotransferase type-2" evidence="8">
    <location>
        <begin position="2"/>
        <end position="183"/>
    </location>
</feature>
<dbReference type="Pfam" id="PF00733">
    <property type="entry name" value="Asn_synthase"/>
    <property type="match status" value="1"/>
</dbReference>
<evidence type="ECO:0000256" key="4">
    <source>
        <dbReference type="ARBA" id="ARBA00022840"/>
    </source>
</evidence>
<proteinExistence type="predicted"/>
<evidence type="ECO:0000256" key="5">
    <source>
        <dbReference type="ARBA" id="ARBA00022888"/>
    </source>
</evidence>
<reference evidence="10" key="1">
    <citation type="submission" date="2022-11" db="UniProtKB">
        <authorList>
            <consortium name="WormBaseParasite"/>
        </authorList>
    </citation>
    <scope>IDENTIFICATION</scope>
</reference>
<evidence type="ECO:0000256" key="7">
    <source>
        <dbReference type="SAM" id="MobiDB-lite"/>
    </source>
</evidence>
<organism evidence="9 10">
    <name type="scientific">Globodera rostochiensis</name>
    <name type="common">Golden nematode worm</name>
    <name type="synonym">Heterodera rostochiensis</name>
    <dbReference type="NCBI Taxonomy" id="31243"/>
    <lineage>
        <taxon>Eukaryota</taxon>
        <taxon>Metazoa</taxon>
        <taxon>Ecdysozoa</taxon>
        <taxon>Nematoda</taxon>
        <taxon>Chromadorea</taxon>
        <taxon>Rhabditida</taxon>
        <taxon>Tylenchina</taxon>
        <taxon>Tylenchomorpha</taxon>
        <taxon>Tylenchoidea</taxon>
        <taxon>Heteroderidae</taxon>
        <taxon>Heteroderinae</taxon>
        <taxon>Globodera</taxon>
    </lineage>
</organism>
<comment type="pathway">
    <text evidence="1">Amino-acid biosynthesis; L-asparagine biosynthesis; L-asparagine from L-aspartate (L-Gln route): step 1/1.</text>
</comment>
<dbReference type="FunFam" id="3.40.50.620:FF:000263">
    <property type="entry name" value="Asparagine synthetase"/>
    <property type="match status" value="1"/>
</dbReference>
<evidence type="ECO:0000256" key="1">
    <source>
        <dbReference type="ARBA" id="ARBA00005187"/>
    </source>
</evidence>
<keyword evidence="4" id="KW-0067">ATP-binding</keyword>
<dbReference type="InterPro" id="IPR014729">
    <property type="entry name" value="Rossmann-like_a/b/a_fold"/>
</dbReference>
<dbReference type="SUPFAM" id="SSF56235">
    <property type="entry name" value="N-terminal nucleophile aminohydrolases (Ntn hydrolases)"/>
    <property type="match status" value="1"/>
</dbReference>
<dbReference type="PROSITE" id="PS51278">
    <property type="entry name" value="GATASE_TYPE_2"/>
    <property type="match status" value="1"/>
</dbReference>
<evidence type="ECO:0000313" key="9">
    <source>
        <dbReference type="Proteomes" id="UP000887572"/>
    </source>
</evidence>
<accession>A0A914GVI4</accession>
<dbReference type="Gene3D" id="3.60.20.10">
    <property type="entry name" value="Glutamine Phosphoribosylpyrophosphate, subunit 1, domain 1"/>
    <property type="match status" value="1"/>
</dbReference>
<evidence type="ECO:0000313" key="10">
    <source>
        <dbReference type="WBParaSite" id="Gr19_v10_g11171.t1"/>
    </source>
</evidence>
<dbReference type="GO" id="GO:0005829">
    <property type="term" value="C:cytosol"/>
    <property type="evidence" value="ECO:0007669"/>
    <property type="project" value="TreeGrafter"/>
</dbReference>
<keyword evidence="3" id="KW-0547">Nucleotide-binding</keyword>
<sequence length="614" mass="68515">MCGIWAMLGTEYVPSKHQKEFLKIAGRGPDLTIISRVSSRVWLGFHRLAIPGDSPSEQPICADGLSVVCNGEIYNHLALKDHSLVDNSFVRNGGSDCAAIIHAFRSSGNDLRRCCASLDGVFAFAMVDRTFLYLGRDPIGVRPLFYGFTGQGLLIGSEIKSIEKLCKRISFFPPGCCAQIPLGPTFSTDQPIKFQRFFQIPSIVDCAISVFDAKTITHKLLIEAVEKRLMGNRQFGFMLSGGLDSSLVAALATRFLHSNDVSASPTAFSVGFEDSPDLENARRMAEYLGIAHHVLVISPQDCVEAIPEVIYSLETFDPLVVRCGVAHFLLCKHIAAKSEVKVLLSGEGADELFGSYAYMQQAPNAHQLHQEIHRRLQLLHQYDVLRCDRCTSCHGLEIRVPFLDKKFVSFVARLPPSFKHIPQKIEKYILRSAFQNLLPDEVLWRSKEGFSEALGKVDLGEVLEKHAHELIGQTNNLAFWDTHFANRALLFPLQTPQTKEEFWYRMLFEQRFNLRKLDTVIHTKVYRTAAWQIAGSMGSSFSLSDEEQPSAAESSGSGDESKENHPLEARAKERGKNAILNGNQLLLNGMEERENKTKRIRRRSTGSAKLAGVA</sequence>
<dbReference type="PANTHER" id="PTHR11772">
    <property type="entry name" value="ASPARAGINE SYNTHETASE"/>
    <property type="match status" value="1"/>
</dbReference>
<dbReference type="AlphaFoldDB" id="A0A914GVI4"/>
<keyword evidence="9" id="KW-1185">Reference proteome</keyword>
<dbReference type="InterPro" id="IPR050795">
    <property type="entry name" value="Asn_Synthetase"/>
</dbReference>
<dbReference type="Pfam" id="PF13537">
    <property type="entry name" value="GATase_7"/>
    <property type="match status" value="1"/>
</dbReference>
<dbReference type="Proteomes" id="UP000887572">
    <property type="component" value="Unplaced"/>
</dbReference>
<name>A0A914GVI4_GLORO</name>
<dbReference type="GO" id="GO:0005524">
    <property type="term" value="F:ATP binding"/>
    <property type="evidence" value="ECO:0007669"/>
    <property type="project" value="UniProtKB-KW"/>
</dbReference>
<protein>
    <recommendedName>
        <fullName evidence="6">Glutamine-dependent asparagine synthetase</fullName>
    </recommendedName>
</protein>
<dbReference type="InterPro" id="IPR029055">
    <property type="entry name" value="Ntn_hydrolases_N"/>
</dbReference>
<keyword evidence="5" id="KW-0028">Amino-acid biosynthesis</keyword>
<dbReference type="GO" id="GO:0004066">
    <property type="term" value="F:asparagine synthase (glutamine-hydrolyzing) activity"/>
    <property type="evidence" value="ECO:0007669"/>
    <property type="project" value="InterPro"/>
</dbReference>
<evidence type="ECO:0000256" key="6">
    <source>
        <dbReference type="ARBA" id="ARBA00030234"/>
    </source>
</evidence>
<dbReference type="CDD" id="cd01991">
    <property type="entry name" value="Asn_synthase_B_C"/>
    <property type="match status" value="1"/>
</dbReference>
<dbReference type="SUPFAM" id="SSF52402">
    <property type="entry name" value="Adenine nucleotide alpha hydrolases-like"/>
    <property type="match status" value="1"/>
</dbReference>
<dbReference type="GO" id="GO:0006529">
    <property type="term" value="P:asparagine biosynthetic process"/>
    <property type="evidence" value="ECO:0007669"/>
    <property type="project" value="UniProtKB-KW"/>
</dbReference>
<dbReference type="InterPro" id="IPR017932">
    <property type="entry name" value="GATase_2_dom"/>
</dbReference>